<dbReference type="CDD" id="cd06225">
    <property type="entry name" value="HAMP"/>
    <property type="match status" value="1"/>
</dbReference>
<dbReference type="OrthoDB" id="9814363at2"/>
<evidence type="ECO:0000256" key="2">
    <source>
        <dbReference type="ARBA" id="ARBA00022475"/>
    </source>
</evidence>
<keyword evidence="9" id="KW-0175">Coiled coil</keyword>
<evidence type="ECO:0000259" key="12">
    <source>
        <dbReference type="PROSITE" id="PS50885"/>
    </source>
</evidence>
<sequence length="564" mass="62309">MKLKWKISIIISLVLVTFSLTLGIGTYTKVINILQMNIEKDLNSNMGMFTIVFDEKYPGDWEVKGDKLYKGNSEINNDFNVVDEVKNRTNMYATIFMNDTRVTTNVKDKDGKRSIGTKANEQVVNTVLKSGENYIGKVTIEGIDVEGYYIPLKDKNSKIIGMYFVGLSYEEVLNKTTSLAIDISIISAIMIAIGFIISIFIAKYITKDLEIVRNDINSFAKGDFSVKMNMKPLSRKDEIGYIGKAIESMQGGIKSIISDVIKETDVIQENVRNTNEQLNKLQIDIESISATTQQLSAGLEETSASTHEMNETASEIELSVEETAMKAKEGKEAARKIKQRAEELKVKALTSNEKAQNVYNKTHASMVKSIEKTRTIEKIKILSDTILSISEQTNLLALNAAIEAARAGEAGKGFTVVAEEVRKLAEDSKEAAGGIQSMTQTVIQSVDSLVSESKNMLQFIDENVLKDYETLVETGEQYSNDASFVDNLVSDFSSTAEKLSESISNIVHIINEVSSAATEGANGSTNIAGKTIDIANSIREVILQAELTKESSDRLLEEIQEFKV</sequence>
<dbReference type="PROSITE" id="PS50111">
    <property type="entry name" value="CHEMOTAXIS_TRANSDUC_2"/>
    <property type="match status" value="1"/>
</dbReference>
<feature type="transmembrane region" description="Helical" evidence="10">
    <location>
        <begin position="183"/>
        <end position="205"/>
    </location>
</feature>
<evidence type="ECO:0000256" key="6">
    <source>
        <dbReference type="ARBA" id="ARBA00023224"/>
    </source>
</evidence>
<dbReference type="PROSITE" id="PS50885">
    <property type="entry name" value="HAMP"/>
    <property type="match status" value="1"/>
</dbReference>
<proteinExistence type="inferred from homology"/>
<keyword evidence="4 10" id="KW-1133">Transmembrane helix</keyword>
<dbReference type="Gene3D" id="1.10.287.950">
    <property type="entry name" value="Methyl-accepting chemotaxis protein"/>
    <property type="match status" value="1"/>
</dbReference>
<evidence type="ECO:0000256" key="8">
    <source>
        <dbReference type="PROSITE-ProRule" id="PRU00284"/>
    </source>
</evidence>
<gene>
    <name evidence="14" type="primary">mcp4_4</name>
    <name evidence="14" type="ORF">CLCHR_04850</name>
    <name evidence="15" type="ORF">D2A34_24615</name>
    <name evidence="13" type="ORF">GKZ28_11750</name>
</gene>
<dbReference type="EMBL" id="MZGT01000005">
    <property type="protein sequence ID" value="OPJ65710.1"/>
    <property type="molecule type" value="Genomic_DNA"/>
</dbReference>
<dbReference type="Proteomes" id="UP000191056">
    <property type="component" value="Unassembled WGS sequence"/>
</dbReference>
<evidence type="ECO:0000256" key="7">
    <source>
        <dbReference type="ARBA" id="ARBA00029447"/>
    </source>
</evidence>
<dbReference type="InterPro" id="IPR003660">
    <property type="entry name" value="HAMP_dom"/>
</dbReference>
<dbReference type="PANTHER" id="PTHR32089">
    <property type="entry name" value="METHYL-ACCEPTING CHEMOTAXIS PROTEIN MCPB"/>
    <property type="match status" value="1"/>
</dbReference>
<protein>
    <submittedName>
        <fullName evidence="13">HAMP domain-containing protein</fullName>
    </submittedName>
    <submittedName>
        <fullName evidence="14 15">Methyl-accepting chemotaxis protein</fullName>
    </submittedName>
</protein>
<dbReference type="GO" id="GO:0005886">
    <property type="term" value="C:plasma membrane"/>
    <property type="evidence" value="ECO:0007669"/>
    <property type="project" value="UniProtKB-SubCell"/>
</dbReference>
<evidence type="ECO:0000256" key="3">
    <source>
        <dbReference type="ARBA" id="ARBA00022692"/>
    </source>
</evidence>
<evidence type="ECO:0000313" key="14">
    <source>
        <dbReference type="EMBL" id="OPJ65710.1"/>
    </source>
</evidence>
<keyword evidence="3 10" id="KW-0812">Transmembrane</keyword>
<dbReference type="GO" id="GO:0007165">
    <property type="term" value="P:signal transduction"/>
    <property type="evidence" value="ECO:0007669"/>
    <property type="project" value="UniProtKB-KW"/>
</dbReference>
<dbReference type="EMBL" id="WSRQ01000016">
    <property type="protein sequence ID" value="MVX64364.1"/>
    <property type="molecule type" value="Genomic_DNA"/>
</dbReference>
<reference evidence="13" key="3">
    <citation type="submission" date="2019-12" db="EMBL/GenBank/DDBJ databases">
        <title>Microbes associate with the intestines of laboratory mice.</title>
        <authorList>
            <person name="Navarre W."/>
            <person name="Wong E."/>
        </authorList>
    </citation>
    <scope>NUCLEOTIDE SEQUENCE</scope>
    <source>
        <strain evidence="13">NM79_F5</strain>
    </source>
</reference>
<evidence type="ECO:0000256" key="1">
    <source>
        <dbReference type="ARBA" id="ARBA00004651"/>
    </source>
</evidence>
<dbReference type="Pfam" id="PF00015">
    <property type="entry name" value="MCPsignal"/>
    <property type="match status" value="1"/>
</dbReference>
<dbReference type="Proteomes" id="UP000265930">
    <property type="component" value="Unassembled WGS sequence"/>
</dbReference>
<dbReference type="PANTHER" id="PTHR32089:SF112">
    <property type="entry name" value="LYSOZYME-LIKE PROTEIN-RELATED"/>
    <property type="match status" value="1"/>
</dbReference>
<dbReference type="SUPFAM" id="SSF58104">
    <property type="entry name" value="Methyl-accepting chemotaxis protein (MCP) signaling domain"/>
    <property type="match status" value="1"/>
</dbReference>
<keyword evidence="5 10" id="KW-0472">Membrane</keyword>
<evidence type="ECO:0000313" key="17">
    <source>
        <dbReference type="Proteomes" id="UP000265930"/>
    </source>
</evidence>
<evidence type="ECO:0000256" key="9">
    <source>
        <dbReference type="SAM" id="Coils"/>
    </source>
</evidence>
<comment type="caution">
    <text evidence="14">The sequence shown here is derived from an EMBL/GenBank/DDBJ whole genome shotgun (WGS) entry which is preliminary data.</text>
</comment>
<dbReference type="AlphaFoldDB" id="A0A1V4J0U0"/>
<dbReference type="STRING" id="225345.CLCHR_04850"/>
<evidence type="ECO:0000313" key="16">
    <source>
        <dbReference type="Proteomes" id="UP000191056"/>
    </source>
</evidence>
<keyword evidence="2" id="KW-1003">Cell membrane</keyword>
<accession>A0A1V4J0U0</accession>
<evidence type="ECO:0000259" key="11">
    <source>
        <dbReference type="PROSITE" id="PS50111"/>
    </source>
</evidence>
<dbReference type="Proteomes" id="UP000656077">
    <property type="component" value="Unassembled WGS sequence"/>
</dbReference>
<dbReference type="InterPro" id="IPR004089">
    <property type="entry name" value="MCPsignal_dom"/>
</dbReference>
<dbReference type="SUPFAM" id="SSF103190">
    <property type="entry name" value="Sensory domain-like"/>
    <property type="match status" value="1"/>
</dbReference>
<dbReference type="InterPro" id="IPR029151">
    <property type="entry name" value="Sensor-like_sf"/>
</dbReference>
<dbReference type="Pfam" id="PF17202">
    <property type="entry name" value="sCache_3_3"/>
    <property type="match status" value="1"/>
</dbReference>
<evidence type="ECO:0000256" key="5">
    <source>
        <dbReference type="ARBA" id="ARBA00023136"/>
    </source>
</evidence>
<evidence type="ECO:0000256" key="4">
    <source>
        <dbReference type="ARBA" id="ARBA00022989"/>
    </source>
</evidence>
<comment type="similarity">
    <text evidence="7">Belongs to the methyl-accepting chemotaxis (MCP) protein family.</text>
</comment>
<name>A0A1V4J0U0_9CLOT</name>
<keyword evidence="6 8" id="KW-0807">Transducer</keyword>
<dbReference type="SMART" id="SM00283">
    <property type="entry name" value="MA"/>
    <property type="match status" value="1"/>
</dbReference>
<organism evidence="14 16">
    <name type="scientific">Clostridium chromiireducens</name>
    <dbReference type="NCBI Taxonomy" id="225345"/>
    <lineage>
        <taxon>Bacteria</taxon>
        <taxon>Bacillati</taxon>
        <taxon>Bacillota</taxon>
        <taxon>Clostridia</taxon>
        <taxon>Eubacteriales</taxon>
        <taxon>Clostridiaceae</taxon>
        <taxon>Clostridium</taxon>
    </lineage>
</organism>
<feature type="domain" description="Methyl-accepting transducer" evidence="11">
    <location>
        <begin position="277"/>
        <end position="535"/>
    </location>
</feature>
<feature type="coiled-coil region" evidence="9">
    <location>
        <begin position="264"/>
        <end position="291"/>
    </location>
</feature>
<evidence type="ECO:0000256" key="10">
    <source>
        <dbReference type="SAM" id="Phobius"/>
    </source>
</evidence>
<comment type="subcellular location">
    <subcellularLocation>
        <location evidence="1">Cell membrane</location>
        <topology evidence="1">Multi-pass membrane protein</topology>
    </subcellularLocation>
</comment>
<evidence type="ECO:0000313" key="15">
    <source>
        <dbReference type="EMBL" id="RII32107.1"/>
    </source>
</evidence>
<evidence type="ECO:0000313" key="13">
    <source>
        <dbReference type="EMBL" id="MVX64364.1"/>
    </source>
</evidence>
<dbReference type="RefSeq" id="WP_079438091.1">
    <property type="nucleotide sequence ID" value="NZ_MZGT01000005.1"/>
</dbReference>
<feature type="domain" description="HAMP" evidence="12">
    <location>
        <begin position="203"/>
        <end position="258"/>
    </location>
</feature>
<dbReference type="EMBL" id="QXDJ01000009">
    <property type="protein sequence ID" value="RII32107.1"/>
    <property type="molecule type" value="Genomic_DNA"/>
</dbReference>
<keyword evidence="16" id="KW-1185">Reference proteome</keyword>
<reference evidence="14 16" key="1">
    <citation type="submission" date="2017-03" db="EMBL/GenBank/DDBJ databases">
        <title>Genome sequence of Clostridium chromiireducens DSM 23318.</title>
        <authorList>
            <person name="Poehlein A."/>
            <person name="Daniel R."/>
        </authorList>
    </citation>
    <scope>NUCLEOTIDE SEQUENCE [LARGE SCALE GENOMIC DNA]</scope>
    <source>
        <strain evidence="14 16">DSM 23318</strain>
    </source>
</reference>
<dbReference type="InterPro" id="IPR033463">
    <property type="entry name" value="sCache_3"/>
</dbReference>
<reference evidence="15 17" key="2">
    <citation type="submission" date="2018-08" db="EMBL/GenBank/DDBJ databases">
        <title>Genome of Clostridium chromiireducens C1, DSM12136.</title>
        <authorList>
            <person name="Xing M."/>
            <person name="Wei Y."/>
            <person name="Ang E.L."/>
            <person name="Zhao H."/>
            <person name="Zhang Y."/>
        </authorList>
    </citation>
    <scope>NUCLEOTIDE SEQUENCE [LARGE SCALE GENOMIC DNA]</scope>
    <source>
        <strain evidence="15 17">C1</strain>
    </source>
</reference>